<dbReference type="InterPro" id="IPR046538">
    <property type="entry name" value="DUF6603"/>
</dbReference>
<feature type="domain" description="DUF6603" evidence="2">
    <location>
        <begin position="789"/>
        <end position="1312"/>
    </location>
</feature>
<dbReference type="EMBL" id="BAAAQN010000037">
    <property type="protein sequence ID" value="GAA2044357.1"/>
    <property type="molecule type" value="Genomic_DNA"/>
</dbReference>
<evidence type="ECO:0000313" key="4">
    <source>
        <dbReference type="Proteomes" id="UP001500751"/>
    </source>
</evidence>
<protein>
    <recommendedName>
        <fullName evidence="2">DUF6603 domain-containing protein</fullName>
    </recommendedName>
</protein>
<reference evidence="3 4" key="1">
    <citation type="journal article" date="2019" name="Int. J. Syst. Evol. Microbiol.">
        <title>The Global Catalogue of Microorganisms (GCM) 10K type strain sequencing project: providing services to taxonomists for standard genome sequencing and annotation.</title>
        <authorList>
            <consortium name="The Broad Institute Genomics Platform"/>
            <consortium name="The Broad Institute Genome Sequencing Center for Infectious Disease"/>
            <person name="Wu L."/>
            <person name="Ma J."/>
        </authorList>
    </citation>
    <scope>NUCLEOTIDE SEQUENCE [LARGE SCALE GENOMIC DNA]</scope>
    <source>
        <strain evidence="3 4">JCM 16014</strain>
    </source>
</reference>
<feature type="compositionally biased region" description="Gly residues" evidence="1">
    <location>
        <begin position="298"/>
        <end position="310"/>
    </location>
</feature>
<evidence type="ECO:0000313" key="3">
    <source>
        <dbReference type="EMBL" id="GAA2044357.1"/>
    </source>
</evidence>
<evidence type="ECO:0000259" key="2">
    <source>
        <dbReference type="Pfam" id="PF20248"/>
    </source>
</evidence>
<organism evidence="3 4">
    <name type="scientific">Catenulispora yoronensis</name>
    <dbReference type="NCBI Taxonomy" id="450799"/>
    <lineage>
        <taxon>Bacteria</taxon>
        <taxon>Bacillati</taxon>
        <taxon>Actinomycetota</taxon>
        <taxon>Actinomycetes</taxon>
        <taxon>Catenulisporales</taxon>
        <taxon>Catenulisporaceae</taxon>
        <taxon>Catenulispora</taxon>
    </lineage>
</organism>
<comment type="caution">
    <text evidence="3">The sequence shown here is derived from an EMBL/GenBank/DDBJ whole genome shotgun (WGS) entry which is preliminary data.</text>
</comment>
<evidence type="ECO:0000256" key="1">
    <source>
        <dbReference type="SAM" id="MobiDB-lite"/>
    </source>
</evidence>
<gene>
    <name evidence="3" type="ORF">GCM10009839_54920</name>
</gene>
<dbReference type="Pfam" id="PF20248">
    <property type="entry name" value="DUF6603"/>
    <property type="match status" value="1"/>
</dbReference>
<feature type="region of interest" description="Disordered" evidence="1">
    <location>
        <begin position="296"/>
        <end position="334"/>
    </location>
</feature>
<accession>A0ABN2UVC5</accession>
<keyword evidence="4" id="KW-1185">Reference proteome</keyword>
<dbReference type="RefSeq" id="WP_344668549.1">
    <property type="nucleotide sequence ID" value="NZ_BAAAQN010000037.1"/>
</dbReference>
<proteinExistence type="predicted"/>
<sequence length="1513" mass="152180">MDLAVLNSHLSTLGNPLTLAADDQGLPAALRDFLGGVPTGTLTIAYGSTGPQVAGGVLAVSGACLGPDPWPVDGLGAAAVSVGSVEIRCTADDQVSVTASGELVLNTAADAAGGSAGAATAVQAPVTLASQPPVTALDGSPVRPWLVTLASDVAGVAPLDVVALAHPGGIVVAEPAGLDALGRQLTLSASGFGITFFPNTGYPATLTFEVGVPGLGWTPVPGLFTLTGTGLRGTVSATGWALVVFGRFDVGGVPMELSVGLSDATLLTAVLKPTGASAFPGLAALATWLGGAATDTGTGTGTGTDSGTGTGTDPDQGLDPGVGSGPGSSPDVSPIGGDAAAVDAAIRSLTVQFDAATATLRRAEVVTELTLGALHLDVAFRYPEGAVVGGLHNGEPLVLAAVLASLDLPDAGLSATTQITEATFSAVPAFGSYSADLTVDTDLPAGPLTIKQVFVGVSRTAAGGVTGQLGGTIAFASGVAVDLLAEYVDSTTGWVFSGGIGPDAELRIGDLLADLAAAFGAAGVPEPVKQLVLTEIAVSYQTGTGAFSFSCTGTLTIADTPVTATIDIAVKALPDGTHETVFGGHLTLHDLRFDLAFGTAGTGGAGSEIFVASYSHTGAAQTISLHDLVADVSGTAAQLVPSGLDIGLSDARLLYLKPASGPPVFALGLVLSAAVDLSQLPFIGDKLPPEETLAVDGLQICYCSAALTAEQLTQLGGLLPPTATPLPAGPLASGVSVAARLQAGPDQKNAALSLAPAPAAGSAAPTAPTAPTTPTTPAKPAPAGYWLDVQRRLGAVQINRVGLLYQDGALFVGLDAAITLGPLSLSLEGLCFGSPLTEFVPEFRLSGLGLSYASGPLTISGALLRIPEDRLAPGIAFQFDGTVQITAEELAVAGLGSYAQFTDGRPSLFVFAQLEAALGGPPAFSVDGLMAGFGFNRTLALPAPDEVTAFPLVALGTPSAPGHPAAAQDPGHLLDVLEGRAPITPGGTTRPWIAPQPGAMWLAFGVAFTSYQLVHTRALLVADISERFKLAVLGSSVLRLPQAADSPQTYAYLELGLEAVLAPEDGTFGLTAVLSRNSYVIAPECHLTGGFAVSAWFGDNPHAGEFVLTLGGYHPAFAVPGHFPTVPRLGFSWAVSDTVAISGSAYAALTTSCFMAGGRLEALFQDGGLRAWFTVEADLLVSWRPFFFTGHFALSVGVSYSFSALGIQSTISASVGAGLDLWGPPTGGTVSVELWPVSFTVAFGAPRSPAADAPLGWTQFRDLLPPPDSRVVVQAAGEVLDTLPAGATGPGGAAPGGKTWVVRAAGFAFRTQSAVPASELRYGAAPTSPDNHTASAIDIKPMNLTGVSSVHRLTVRLGTPSGPALDVGGWTLTPRTAAVADALWGQPPAAFSQIPARPAAEVLTGRLVGYDVRTPAPALGANHGTIPAAALAADYVAETVLPLRPGTSPTRYRPLADPHSVDDIARIAGSAAPRGLLHDRLVAVTGFAGPNGALDRLAASAGHLYSDSPMREG</sequence>
<name>A0ABN2UVC5_9ACTN</name>
<feature type="region of interest" description="Disordered" evidence="1">
    <location>
        <begin position="762"/>
        <end position="781"/>
    </location>
</feature>
<dbReference type="Proteomes" id="UP001500751">
    <property type="component" value="Unassembled WGS sequence"/>
</dbReference>